<dbReference type="PROSITE" id="PS50923">
    <property type="entry name" value="SUSHI"/>
    <property type="match status" value="1"/>
</dbReference>
<dbReference type="SUPFAM" id="SSF57535">
    <property type="entry name" value="Complement control module/SCR domain"/>
    <property type="match status" value="1"/>
</dbReference>
<feature type="non-terminal residue" evidence="4">
    <location>
        <position position="80"/>
    </location>
</feature>
<comment type="caution">
    <text evidence="4">The sequence shown here is derived from an EMBL/GenBank/DDBJ whole genome shotgun (WGS) entry which is preliminary data.</text>
</comment>
<evidence type="ECO:0000313" key="4">
    <source>
        <dbReference type="EMBL" id="GCC17185.1"/>
    </source>
</evidence>
<organism evidence="4 5">
    <name type="scientific">Chiloscyllium punctatum</name>
    <name type="common">Brownbanded bambooshark</name>
    <name type="synonym">Hemiscyllium punctatum</name>
    <dbReference type="NCBI Taxonomy" id="137246"/>
    <lineage>
        <taxon>Eukaryota</taxon>
        <taxon>Metazoa</taxon>
        <taxon>Chordata</taxon>
        <taxon>Craniata</taxon>
        <taxon>Vertebrata</taxon>
        <taxon>Chondrichthyes</taxon>
        <taxon>Elasmobranchii</taxon>
        <taxon>Galeomorphii</taxon>
        <taxon>Galeoidea</taxon>
        <taxon>Orectolobiformes</taxon>
        <taxon>Hemiscylliidae</taxon>
        <taxon>Chiloscyllium</taxon>
    </lineage>
</organism>
<dbReference type="InterPro" id="IPR035976">
    <property type="entry name" value="Sushi/SCR/CCP_sf"/>
</dbReference>
<keyword evidence="1" id="KW-1015">Disulfide bond</keyword>
<dbReference type="SMART" id="SM00032">
    <property type="entry name" value="CCP"/>
    <property type="match status" value="1"/>
</dbReference>
<dbReference type="Proteomes" id="UP000287033">
    <property type="component" value="Unassembled WGS sequence"/>
</dbReference>
<dbReference type="OrthoDB" id="6261922at2759"/>
<dbReference type="STRING" id="137246.A0A401RGC9"/>
<dbReference type="CDD" id="cd00033">
    <property type="entry name" value="CCP"/>
    <property type="match status" value="1"/>
</dbReference>
<dbReference type="Gene3D" id="2.10.70.10">
    <property type="entry name" value="Complement Module, domain 1"/>
    <property type="match status" value="1"/>
</dbReference>
<keyword evidence="2" id="KW-0768">Sushi</keyword>
<proteinExistence type="predicted"/>
<comment type="caution">
    <text evidence="2">Lacks conserved residue(s) required for the propagation of feature annotation.</text>
</comment>
<sequence length="80" mass="8943">MNAWRFSVPVVDCGPPPDLESGSYEYITKRDETLLHSVIRYKCKEVYYTMVGGGDGQYTCQANGKWMNSESGDALPTCKP</sequence>
<name>A0A401RGC9_CHIPU</name>
<keyword evidence="5" id="KW-1185">Reference proteome</keyword>
<evidence type="ECO:0000313" key="5">
    <source>
        <dbReference type="Proteomes" id="UP000287033"/>
    </source>
</evidence>
<evidence type="ECO:0000259" key="3">
    <source>
        <dbReference type="PROSITE" id="PS50923"/>
    </source>
</evidence>
<dbReference type="InterPro" id="IPR000436">
    <property type="entry name" value="Sushi_SCR_CCP_dom"/>
</dbReference>
<accession>A0A401RGC9</accession>
<reference evidence="4 5" key="1">
    <citation type="journal article" date="2018" name="Nat. Ecol. Evol.">
        <title>Shark genomes provide insights into elasmobranch evolution and the origin of vertebrates.</title>
        <authorList>
            <person name="Hara Y"/>
            <person name="Yamaguchi K"/>
            <person name="Onimaru K"/>
            <person name="Kadota M"/>
            <person name="Koyanagi M"/>
            <person name="Keeley SD"/>
            <person name="Tatsumi K"/>
            <person name="Tanaka K"/>
            <person name="Motone F"/>
            <person name="Kageyama Y"/>
            <person name="Nozu R"/>
            <person name="Adachi N"/>
            <person name="Nishimura O"/>
            <person name="Nakagawa R"/>
            <person name="Tanegashima C"/>
            <person name="Kiyatake I"/>
            <person name="Matsumoto R"/>
            <person name="Murakumo K"/>
            <person name="Nishida K"/>
            <person name="Terakita A"/>
            <person name="Kuratani S"/>
            <person name="Sato K"/>
            <person name="Hyodo S Kuraku.S."/>
        </authorList>
    </citation>
    <scope>NUCLEOTIDE SEQUENCE [LARGE SCALE GENOMIC DNA]</scope>
</reference>
<feature type="domain" description="Sushi" evidence="3">
    <location>
        <begin position="11"/>
        <end position="80"/>
    </location>
</feature>
<dbReference type="FunFam" id="2.10.70.10:FF:000016">
    <property type="entry name" value="Mannan-binding lectin serine protease 1"/>
    <property type="match status" value="1"/>
</dbReference>
<dbReference type="EMBL" id="BEZZ01006772">
    <property type="protein sequence ID" value="GCC17185.1"/>
    <property type="molecule type" value="Genomic_DNA"/>
</dbReference>
<evidence type="ECO:0000256" key="1">
    <source>
        <dbReference type="ARBA" id="ARBA00023157"/>
    </source>
</evidence>
<evidence type="ECO:0000256" key="2">
    <source>
        <dbReference type="PROSITE-ProRule" id="PRU00302"/>
    </source>
</evidence>
<dbReference type="Pfam" id="PF00084">
    <property type="entry name" value="Sushi"/>
    <property type="match status" value="1"/>
</dbReference>
<gene>
    <name evidence="4" type="ORF">chiPu_0022261</name>
</gene>
<protein>
    <recommendedName>
        <fullName evidence="3">Sushi domain-containing protein</fullName>
    </recommendedName>
</protein>
<dbReference type="AlphaFoldDB" id="A0A401RGC9"/>